<dbReference type="EMBL" id="JRNQ01000105">
    <property type="protein sequence ID" value="KGF42977.1"/>
    <property type="molecule type" value="Genomic_DNA"/>
</dbReference>
<dbReference type="Proteomes" id="UP000029525">
    <property type="component" value="Unassembled WGS sequence"/>
</dbReference>
<sequence length="194" mass="23096">MLNGSKRKFEKEIIILPQNKTQRKIVDDEVFFKVLFKYRMNDIDLTSLLDSEIFKQEDFQPDFSNSSLSDYDKRRLVDKIKQMHCESLLRMHYEVFIALLRTDFDDLFLANRIYLSTVKGNNLTEIFKQIDIDSQKWESNIIVNFVFKKGIELSELETIFEKMNAFSQFLQFKWGGAINPNSSDNYFFELITYS</sequence>
<protein>
    <submittedName>
        <fullName evidence="1">Uncharacterized protein</fullName>
    </submittedName>
</protein>
<dbReference type="AlphaFoldDB" id="A0A096BJU6"/>
<reference evidence="1 2" key="1">
    <citation type="submission" date="2014-07" db="EMBL/GenBank/DDBJ databases">
        <authorList>
            <person name="McCorrison J."/>
            <person name="Sanka R."/>
            <person name="Torralba M."/>
            <person name="Gillis M."/>
            <person name="Haft D.H."/>
            <person name="Methe B."/>
            <person name="Sutton G."/>
            <person name="Nelson K.E."/>
        </authorList>
    </citation>
    <scope>NUCLEOTIDE SEQUENCE [LARGE SCALE GENOMIC DNA]</scope>
    <source>
        <strain evidence="1 2">DNF00320</strain>
    </source>
</reference>
<accession>A0A096BJU6</accession>
<proteinExistence type="predicted"/>
<evidence type="ECO:0000313" key="1">
    <source>
        <dbReference type="EMBL" id="KGF42977.1"/>
    </source>
</evidence>
<gene>
    <name evidence="1" type="ORF">HMPREF0647_10695</name>
</gene>
<evidence type="ECO:0000313" key="2">
    <source>
        <dbReference type="Proteomes" id="UP000029525"/>
    </source>
</evidence>
<name>A0A096BJU6_9BACT</name>
<organism evidence="1 2">
    <name type="scientific">Prevotella bivia DNF00320</name>
    <dbReference type="NCBI Taxonomy" id="1401068"/>
    <lineage>
        <taxon>Bacteria</taxon>
        <taxon>Pseudomonadati</taxon>
        <taxon>Bacteroidota</taxon>
        <taxon>Bacteroidia</taxon>
        <taxon>Bacteroidales</taxon>
        <taxon>Prevotellaceae</taxon>
        <taxon>Prevotella</taxon>
    </lineage>
</organism>
<comment type="caution">
    <text evidence="1">The sequence shown here is derived from an EMBL/GenBank/DDBJ whole genome shotgun (WGS) entry which is preliminary data.</text>
</comment>